<dbReference type="Proteomes" id="UP000051861">
    <property type="component" value="Unassembled WGS sequence"/>
</dbReference>
<dbReference type="PANTHER" id="PTHR30595">
    <property type="entry name" value="GLPR-RELATED TRANSCRIPTIONAL REPRESSOR"/>
    <property type="match status" value="1"/>
</dbReference>
<dbReference type="InterPro" id="IPR036388">
    <property type="entry name" value="WH-like_DNA-bd_sf"/>
</dbReference>
<dbReference type="Gene3D" id="1.10.10.10">
    <property type="entry name" value="Winged helix-like DNA-binding domain superfamily/Winged helix DNA-binding domain"/>
    <property type="match status" value="1"/>
</dbReference>
<dbReference type="InterPro" id="IPR007421">
    <property type="entry name" value="Schlafen_AlbA_2_dom"/>
</dbReference>
<reference evidence="2 3" key="1">
    <citation type="journal article" date="2015" name="Microbiome">
        <title>Genomic resolution of linkages in carbon, nitrogen, and sulfur cycling among widespread estuary sediment bacteria.</title>
        <authorList>
            <person name="Baker B.J."/>
            <person name="Lazar C.S."/>
            <person name="Teske A.P."/>
            <person name="Dick G.J."/>
        </authorList>
    </citation>
    <scope>NUCLEOTIDE SEQUENCE [LARGE SCALE GENOMIC DNA]</scope>
    <source>
        <strain evidence="2">DG_54_3</strain>
    </source>
</reference>
<dbReference type="InterPro" id="IPR038461">
    <property type="entry name" value="Schlafen_AlbA_2_dom_sf"/>
</dbReference>
<protein>
    <recommendedName>
        <fullName evidence="1">Schlafen AlbA-2 domain-containing protein</fullName>
    </recommendedName>
</protein>
<comment type="caution">
    <text evidence="2">The sequence shown here is derived from an EMBL/GenBank/DDBJ whole genome shotgun (WGS) entry which is preliminary data.</text>
</comment>
<proteinExistence type="predicted"/>
<organism evidence="2 3">
    <name type="scientific">candidate division WOR-1 bacterium DG_54_3</name>
    <dbReference type="NCBI Taxonomy" id="1703775"/>
    <lineage>
        <taxon>Bacteria</taxon>
        <taxon>Bacillati</taxon>
        <taxon>Saganbacteria</taxon>
    </lineage>
</organism>
<evidence type="ECO:0000313" key="3">
    <source>
        <dbReference type="Proteomes" id="UP000051861"/>
    </source>
</evidence>
<dbReference type="InterPro" id="IPR036390">
    <property type="entry name" value="WH_DNA-bd_sf"/>
</dbReference>
<evidence type="ECO:0000313" key="2">
    <source>
        <dbReference type="EMBL" id="KPJ65890.1"/>
    </source>
</evidence>
<gene>
    <name evidence="2" type="ORF">AMJ44_09265</name>
</gene>
<dbReference type="SUPFAM" id="SSF46785">
    <property type="entry name" value="Winged helix' DNA-binding domain"/>
    <property type="match status" value="1"/>
</dbReference>
<dbReference type="Gene3D" id="3.30.950.30">
    <property type="entry name" value="Schlafen, AAA domain"/>
    <property type="match status" value="1"/>
</dbReference>
<dbReference type="AlphaFoldDB" id="A0A0S7XTS8"/>
<name>A0A0S7XTS8_UNCSA</name>
<evidence type="ECO:0000259" key="1">
    <source>
        <dbReference type="Pfam" id="PF04326"/>
    </source>
</evidence>
<accession>A0A0S7XTS8</accession>
<dbReference type="EMBL" id="LIZX01000098">
    <property type="protein sequence ID" value="KPJ65890.1"/>
    <property type="molecule type" value="Genomic_DNA"/>
</dbReference>
<sequence length="207" mass="23470">MTWEDIVALLDQGEGQSVEFEKSIPSEDDIAREMVAFSNADGGKIIYGIDDKNKHLVGVEIKSDFEDWIKSIGKNRCVPAINTTIQIIEKAEKKIAIINVPEGDDKPFRSDEICYIRDGNISRPAKENEIKELTNPWSGKGLNKRQIRAMHMMAEHGSITNREYREAFNVSHKTAHIELTMLVDKRLVLTEGAGRSTRYILPMQPEE</sequence>
<dbReference type="PANTHER" id="PTHR30595:SF6">
    <property type="entry name" value="SCHLAFEN ALBA-2 DOMAIN-CONTAINING PROTEIN"/>
    <property type="match status" value="1"/>
</dbReference>
<feature type="domain" description="Schlafen AlbA-2" evidence="1">
    <location>
        <begin position="14"/>
        <end position="125"/>
    </location>
</feature>
<dbReference type="Pfam" id="PF04326">
    <property type="entry name" value="SLFN_AlbA_2"/>
    <property type="match status" value="1"/>
</dbReference>